<dbReference type="OrthoDB" id="7592at2157"/>
<evidence type="ECO:0000313" key="2">
    <source>
        <dbReference type="Proteomes" id="UP000001882"/>
    </source>
</evidence>
<dbReference type="GeneID" id="8680701"/>
<dbReference type="eggNOG" id="arCOG01907">
    <property type="taxonomic scope" value="Archaea"/>
</dbReference>
<dbReference type="EMBL" id="AP011532">
    <property type="protein sequence ID" value="BAI60718.1"/>
    <property type="molecule type" value="Genomic_DNA"/>
</dbReference>
<dbReference type="PANTHER" id="PTHR43657:SF1">
    <property type="entry name" value="ALTERED INHERITANCE OF MITOCHONDRIA PROTEIN 24, MITOCHONDRIAL"/>
    <property type="match status" value="1"/>
</dbReference>
<dbReference type="Gene3D" id="3.60.160.10">
    <property type="entry name" value="Mitochondrial biogenesis AIM24"/>
    <property type="match status" value="1"/>
</dbReference>
<accession>D1YW96</accession>
<dbReference type="PATRIC" id="fig|304371.9.peg.667"/>
<gene>
    <name evidence="1" type="ordered locus">MCP_0646</name>
</gene>
<name>D1YW96_METPS</name>
<dbReference type="SUPFAM" id="SSF51219">
    <property type="entry name" value="TRAP-like"/>
    <property type="match status" value="1"/>
</dbReference>
<dbReference type="InterPro" id="IPR016031">
    <property type="entry name" value="Trp_RNA-bd_attenuator-like_dom"/>
</dbReference>
<dbReference type="InParanoid" id="D1YW96"/>
<protein>
    <recommendedName>
        <fullName evidence="3">TIGR00266 family protein</fullName>
    </recommendedName>
</protein>
<reference evidence="1 2" key="1">
    <citation type="journal article" date="2007" name="Appl. Environ. Microbiol.">
        <title>Isolation of key methanogens for global methane emission from rice paddy fields: a novel isolate affiliated with the clone cluster rice cluster I.</title>
        <authorList>
            <person name="Sakai S."/>
            <person name="Imachi H."/>
            <person name="Sekiguchi Y."/>
            <person name="Ohashi A."/>
            <person name="Harada H."/>
            <person name="Kamagata Y."/>
        </authorList>
    </citation>
    <scope>NUCLEOTIDE SEQUENCE [LARGE SCALE GENOMIC DNA]</scope>
    <source>
        <strain evidence="2">DSM 17711 / JCM 13418 / NBRC 101707 / SANAE</strain>
    </source>
</reference>
<proteinExistence type="predicted"/>
<organism evidence="1 2">
    <name type="scientific">Methanocella paludicola (strain DSM 17711 / JCM 13418 / NBRC 101707 / SANAE)</name>
    <dbReference type="NCBI Taxonomy" id="304371"/>
    <lineage>
        <taxon>Archaea</taxon>
        <taxon>Methanobacteriati</taxon>
        <taxon>Methanobacteriota</taxon>
        <taxon>Stenosarchaea group</taxon>
        <taxon>Methanomicrobia</taxon>
        <taxon>Methanocellales</taxon>
        <taxon>Methanocellaceae</taxon>
        <taxon>Methanocella</taxon>
    </lineage>
</organism>
<dbReference type="STRING" id="304371.MCP_0646"/>
<dbReference type="AlphaFoldDB" id="D1YW96"/>
<dbReference type="InterPro" id="IPR036983">
    <property type="entry name" value="AIM24_sf"/>
</dbReference>
<keyword evidence="2" id="KW-1185">Reference proteome</keyword>
<dbReference type="NCBIfam" id="TIGR00266">
    <property type="entry name" value="TIGR00266 family protein"/>
    <property type="match status" value="1"/>
</dbReference>
<dbReference type="Proteomes" id="UP000001882">
    <property type="component" value="Chromosome"/>
</dbReference>
<reference evidence="2" key="3">
    <citation type="journal article" date="2011" name="PLoS ONE">
        <title>Genome sequence of a mesophilic hydrogenotrophic methanogen Methanocella paludicola, the first cultivated representative of the order Methanocellales.</title>
        <authorList>
            <person name="Sakai S."/>
            <person name="Takaki Y."/>
            <person name="Shimamura S."/>
            <person name="Sekine M."/>
            <person name="Tajima T."/>
            <person name="Kosugi H."/>
            <person name="Ichikawa N."/>
            <person name="Tasumi E."/>
            <person name="Hiraki A.T."/>
            <person name="Shimizu A."/>
            <person name="Kato Y."/>
            <person name="Nishiko R."/>
            <person name="Mori K."/>
            <person name="Fujita N."/>
            <person name="Imachi H."/>
            <person name="Takai K."/>
        </authorList>
    </citation>
    <scope>NUCLEOTIDE SEQUENCE [LARGE SCALE GENOMIC DNA]</scope>
    <source>
        <strain evidence="2">DSM 17711 / JCM 13418 / NBRC 101707 / SANAE</strain>
    </source>
</reference>
<dbReference type="Pfam" id="PF01987">
    <property type="entry name" value="AIM24"/>
    <property type="match status" value="1"/>
</dbReference>
<evidence type="ECO:0000313" key="1">
    <source>
        <dbReference type="EMBL" id="BAI60718.1"/>
    </source>
</evidence>
<sequence>MKYEILYRPVYSLLKVEMDAGESMSSEAGAMVSMTPNIEIQTTAKGGLLSSLKRTVLGGESFFQNTFICQQGKGVITFGPAYTGDVEHIPMSGEWLVQGGSYLCSTPGLSIDTKFQGAKGLFSGESLFFLRIFGQGDLFISSFGAIHPVDLQPGEEIKVDTGNLVAFQQGITYSVERVGGIKSTVLSGEGLVLRMRGPGKIYIQTRSPASFAGWLYPLLPKPQSHQ</sequence>
<evidence type="ECO:0008006" key="3">
    <source>
        <dbReference type="Google" id="ProtNLM"/>
    </source>
</evidence>
<dbReference type="InterPro" id="IPR002838">
    <property type="entry name" value="AIM24"/>
</dbReference>
<dbReference type="KEGG" id="mpd:MCP_0646"/>
<dbReference type="RefSeq" id="WP_012899398.1">
    <property type="nucleotide sequence ID" value="NC_013665.1"/>
</dbReference>
<reference evidence="1 2" key="2">
    <citation type="journal article" date="2008" name="Int. J. Syst. Evol. Microbiol.">
        <title>Methanocella paludicola gen. nov., sp. nov., a methane-producing archaeon, the first isolate of the lineage 'Rice Cluster I', and proposal of the new archaeal order Methanocellales ord. nov.</title>
        <authorList>
            <person name="Sakai S."/>
            <person name="Imachi H."/>
            <person name="Hanada S."/>
            <person name="Ohashi A."/>
            <person name="Harada H."/>
            <person name="Kamagata Y."/>
        </authorList>
    </citation>
    <scope>NUCLEOTIDE SEQUENCE [LARGE SCALE GENOMIC DNA]</scope>
    <source>
        <strain evidence="2">DSM 17711 / JCM 13418 / NBRC 101707 / SANAE</strain>
    </source>
</reference>
<dbReference type="PANTHER" id="PTHR43657">
    <property type="entry name" value="TRYPTOPHAN RNA-BINDING ATTENUATOR PROTEIN-LIKE PROTEIN"/>
    <property type="match status" value="1"/>
</dbReference>